<comment type="caution">
    <text evidence="7">The sequence shown here is derived from an EMBL/GenBank/DDBJ whole genome shotgun (WGS) entry which is preliminary data.</text>
</comment>
<dbReference type="SUPFAM" id="SSF51735">
    <property type="entry name" value="NAD(P)-binding Rossmann-fold domains"/>
    <property type="match status" value="1"/>
</dbReference>
<evidence type="ECO:0000313" key="7">
    <source>
        <dbReference type="EMBL" id="MFC6237288.1"/>
    </source>
</evidence>
<gene>
    <name evidence="7" type="ORF">ACFQGU_05335</name>
</gene>
<dbReference type="CDD" id="cd12172">
    <property type="entry name" value="PGDH_like_2"/>
    <property type="match status" value="1"/>
</dbReference>
<evidence type="ECO:0000256" key="4">
    <source>
        <dbReference type="RuleBase" id="RU003719"/>
    </source>
</evidence>
<keyword evidence="2 4" id="KW-0560">Oxidoreductase</keyword>
<reference evidence="8" key="1">
    <citation type="journal article" date="2019" name="Int. J. Syst. Evol. Microbiol.">
        <title>The Global Catalogue of Microorganisms (GCM) 10K type strain sequencing project: providing services to taxonomists for standard genome sequencing and annotation.</title>
        <authorList>
            <consortium name="The Broad Institute Genomics Platform"/>
            <consortium name="The Broad Institute Genome Sequencing Center for Infectious Disease"/>
            <person name="Wu L."/>
            <person name="Ma J."/>
        </authorList>
    </citation>
    <scope>NUCLEOTIDE SEQUENCE [LARGE SCALE GENOMIC DNA]</scope>
    <source>
        <strain evidence="8">CGMCC 4.7317</strain>
    </source>
</reference>
<evidence type="ECO:0000256" key="1">
    <source>
        <dbReference type="ARBA" id="ARBA00005854"/>
    </source>
</evidence>
<dbReference type="SUPFAM" id="SSF52283">
    <property type="entry name" value="Formate/glycerate dehydrogenase catalytic domain-like"/>
    <property type="match status" value="1"/>
</dbReference>
<dbReference type="InterPro" id="IPR006140">
    <property type="entry name" value="D-isomer_DH_NAD-bd"/>
</dbReference>
<dbReference type="InterPro" id="IPR036291">
    <property type="entry name" value="NAD(P)-bd_dom_sf"/>
</dbReference>
<feature type="domain" description="D-isomer specific 2-hydroxyacid dehydrogenase catalytic" evidence="5">
    <location>
        <begin position="21"/>
        <end position="309"/>
    </location>
</feature>
<name>A0ABW1SXX8_9ACTN</name>
<accession>A0ABW1SXX8</accession>
<dbReference type="PANTHER" id="PTHR42789">
    <property type="entry name" value="D-ISOMER SPECIFIC 2-HYDROXYACID DEHYDROGENASE FAMILY PROTEIN (AFU_ORTHOLOGUE AFUA_6G10090)"/>
    <property type="match status" value="1"/>
</dbReference>
<dbReference type="PROSITE" id="PS00670">
    <property type="entry name" value="D_2_HYDROXYACID_DH_2"/>
    <property type="match status" value="1"/>
</dbReference>
<dbReference type="InterPro" id="IPR006139">
    <property type="entry name" value="D-isomer_2_OHA_DH_cat_dom"/>
</dbReference>
<sequence length="313" mass="32612">MTTVAVTPRGFRETPGPHRDLLASSGMEVRYATQQRPLTADELSELLVGCTGVILGVDDASEPVLRQATHLTTIVRFGIGTDNVDLAVADELGIRVSRTVGATTTSVAELTLGLMLTAARSITTMDRAIRAGSWSRPSGIELAGRTLGLVGTGRIGRDVAVRARAFGMTVIGHDPLADAGDIPLVGLDELLARSDVISIHAPYTPETHHLVDAAFLAAMRPGSLLVNSARGGIVDEAALAQALVQGPLAAAALDSFEQEPLPDDSLLRGVPNVVLTPHCGAATVDAIVRAGVLAVEELMRGLAKQPMLYDVAG</sequence>
<dbReference type="Pfam" id="PF02826">
    <property type="entry name" value="2-Hacid_dh_C"/>
    <property type="match status" value="1"/>
</dbReference>
<comment type="similarity">
    <text evidence="1 4">Belongs to the D-isomer specific 2-hydroxyacid dehydrogenase family.</text>
</comment>
<keyword evidence="8" id="KW-1185">Reference proteome</keyword>
<protein>
    <submittedName>
        <fullName evidence="7">Phosphoglycerate dehydrogenase</fullName>
    </submittedName>
</protein>
<evidence type="ECO:0000256" key="3">
    <source>
        <dbReference type="ARBA" id="ARBA00023027"/>
    </source>
</evidence>
<organism evidence="7 8">
    <name type="scientific">Longivirga aurantiaca</name>
    <dbReference type="NCBI Taxonomy" id="1837743"/>
    <lineage>
        <taxon>Bacteria</taxon>
        <taxon>Bacillati</taxon>
        <taxon>Actinomycetota</taxon>
        <taxon>Actinomycetes</taxon>
        <taxon>Sporichthyales</taxon>
        <taxon>Sporichthyaceae</taxon>
        <taxon>Longivirga</taxon>
    </lineage>
</organism>
<dbReference type="Pfam" id="PF00389">
    <property type="entry name" value="2-Hacid_dh"/>
    <property type="match status" value="1"/>
</dbReference>
<dbReference type="RefSeq" id="WP_386764459.1">
    <property type="nucleotide sequence ID" value="NZ_JBHSTI010000008.1"/>
</dbReference>
<dbReference type="Proteomes" id="UP001596138">
    <property type="component" value="Unassembled WGS sequence"/>
</dbReference>
<evidence type="ECO:0000313" key="8">
    <source>
        <dbReference type="Proteomes" id="UP001596138"/>
    </source>
</evidence>
<keyword evidence="3" id="KW-0520">NAD</keyword>
<dbReference type="EMBL" id="JBHSTI010000008">
    <property type="protein sequence ID" value="MFC6237288.1"/>
    <property type="molecule type" value="Genomic_DNA"/>
</dbReference>
<evidence type="ECO:0000256" key="2">
    <source>
        <dbReference type="ARBA" id="ARBA00023002"/>
    </source>
</evidence>
<evidence type="ECO:0000259" key="6">
    <source>
        <dbReference type="Pfam" id="PF02826"/>
    </source>
</evidence>
<dbReference type="Gene3D" id="3.40.50.720">
    <property type="entry name" value="NAD(P)-binding Rossmann-like Domain"/>
    <property type="match status" value="2"/>
</dbReference>
<dbReference type="InterPro" id="IPR050857">
    <property type="entry name" value="D-2-hydroxyacid_DH"/>
</dbReference>
<dbReference type="PANTHER" id="PTHR42789:SF1">
    <property type="entry name" value="D-ISOMER SPECIFIC 2-HYDROXYACID DEHYDROGENASE FAMILY PROTEIN (AFU_ORTHOLOGUE AFUA_6G10090)"/>
    <property type="match status" value="1"/>
</dbReference>
<evidence type="ECO:0000259" key="5">
    <source>
        <dbReference type="Pfam" id="PF00389"/>
    </source>
</evidence>
<feature type="domain" description="D-isomer specific 2-hydroxyacid dehydrogenase NAD-binding" evidence="6">
    <location>
        <begin position="112"/>
        <end position="280"/>
    </location>
</feature>
<dbReference type="PROSITE" id="PS00671">
    <property type="entry name" value="D_2_HYDROXYACID_DH_3"/>
    <property type="match status" value="1"/>
</dbReference>
<proteinExistence type="inferred from homology"/>
<dbReference type="InterPro" id="IPR029753">
    <property type="entry name" value="D-isomer_DH_CS"/>
</dbReference>